<dbReference type="Gene3D" id="3.30.710.10">
    <property type="entry name" value="Potassium Channel Kv1.1, Chain A"/>
    <property type="match status" value="1"/>
</dbReference>
<dbReference type="EMBL" id="LNIX01000012">
    <property type="protein sequence ID" value="OXA48296.1"/>
    <property type="molecule type" value="Genomic_DNA"/>
</dbReference>
<evidence type="ECO:0000313" key="3">
    <source>
        <dbReference type="Proteomes" id="UP000198287"/>
    </source>
</evidence>
<sequence length="381" mass="42249">MASSPDVIPRDRLKILEIFRDVGPEGEGILKTAKLAHLCAKHGVVVTTKDETYSFVRATEGGGCTISRIPNLCGLRVKEGKRQFKLKPRIQLHLNSLSTHQFYFNLIKFVLLIDGLGFLITEEGSLYCLLLWEIRLKNKSSDVPLRLMGGNLAGNKVKQVALRGTHILTLTESGNVYHNHIHNIRDSNLIPKNNFDSQEVISIACTADGLDVALTSNGELFQWGQDKLPKKVIFKNTAEFKKIVAISHMIFALALEGTLYSGSVVLPWGDFGASCSLISPRVTTSLDEFFAEISQTTWRTISAKSLLKPVTLGDDIADLWENSDVVFSVEGKTISGHKCILACRSEYFAKMFNNEWKEAQEGCVIEIKDTDNGGANHVQPR</sequence>
<dbReference type="InterPro" id="IPR000210">
    <property type="entry name" value="BTB/POZ_dom"/>
</dbReference>
<accession>A0A226DVQ9</accession>
<reference evidence="2 3" key="1">
    <citation type="submission" date="2015-12" db="EMBL/GenBank/DDBJ databases">
        <title>The genome of Folsomia candida.</title>
        <authorList>
            <person name="Faddeeva A."/>
            <person name="Derks M.F."/>
            <person name="Anvar Y."/>
            <person name="Smit S."/>
            <person name="Van Straalen N."/>
            <person name="Roelofs D."/>
        </authorList>
    </citation>
    <scope>NUCLEOTIDE SEQUENCE [LARGE SCALE GENOMIC DNA]</scope>
    <source>
        <strain evidence="2 3">VU population</strain>
        <tissue evidence="2">Whole body</tissue>
    </source>
</reference>
<dbReference type="PROSITE" id="PS50097">
    <property type="entry name" value="BTB"/>
    <property type="match status" value="1"/>
</dbReference>
<organism evidence="2 3">
    <name type="scientific">Folsomia candida</name>
    <name type="common">Springtail</name>
    <dbReference type="NCBI Taxonomy" id="158441"/>
    <lineage>
        <taxon>Eukaryota</taxon>
        <taxon>Metazoa</taxon>
        <taxon>Ecdysozoa</taxon>
        <taxon>Arthropoda</taxon>
        <taxon>Hexapoda</taxon>
        <taxon>Collembola</taxon>
        <taxon>Entomobryomorpha</taxon>
        <taxon>Isotomoidea</taxon>
        <taxon>Isotomidae</taxon>
        <taxon>Proisotominae</taxon>
        <taxon>Folsomia</taxon>
    </lineage>
</organism>
<keyword evidence="3" id="KW-1185">Reference proteome</keyword>
<dbReference type="Pfam" id="PF00651">
    <property type="entry name" value="BTB"/>
    <property type="match status" value="1"/>
</dbReference>
<dbReference type="OrthoDB" id="5814172at2759"/>
<protein>
    <submittedName>
        <fullName evidence="2">TD and POZ domain-containing protein 3</fullName>
    </submittedName>
</protein>
<dbReference type="InterPro" id="IPR009091">
    <property type="entry name" value="RCC1/BLIP-II"/>
</dbReference>
<dbReference type="Proteomes" id="UP000198287">
    <property type="component" value="Unassembled WGS sequence"/>
</dbReference>
<evidence type="ECO:0000313" key="2">
    <source>
        <dbReference type="EMBL" id="OXA48296.1"/>
    </source>
</evidence>
<dbReference type="CDD" id="cd18186">
    <property type="entry name" value="BTB_POZ_ZBTB_KLHL-like"/>
    <property type="match status" value="1"/>
</dbReference>
<dbReference type="PANTHER" id="PTHR24413">
    <property type="entry name" value="SPECKLE-TYPE POZ PROTEIN"/>
    <property type="match status" value="1"/>
</dbReference>
<evidence type="ECO:0000259" key="1">
    <source>
        <dbReference type="PROSITE" id="PS50097"/>
    </source>
</evidence>
<dbReference type="SUPFAM" id="SSF54695">
    <property type="entry name" value="POZ domain"/>
    <property type="match status" value="1"/>
</dbReference>
<name>A0A226DVQ9_FOLCA</name>
<feature type="domain" description="BTB" evidence="1">
    <location>
        <begin position="323"/>
        <end position="381"/>
    </location>
</feature>
<dbReference type="SUPFAM" id="SSF50985">
    <property type="entry name" value="RCC1/BLIP-II"/>
    <property type="match status" value="1"/>
</dbReference>
<dbReference type="Gene3D" id="2.130.10.30">
    <property type="entry name" value="Regulator of chromosome condensation 1/beta-lactamase-inhibitor protein II"/>
    <property type="match status" value="1"/>
</dbReference>
<proteinExistence type="predicted"/>
<gene>
    <name evidence="2" type="ORF">Fcan01_16986</name>
</gene>
<dbReference type="AlphaFoldDB" id="A0A226DVQ9"/>
<comment type="caution">
    <text evidence="2">The sequence shown here is derived from an EMBL/GenBank/DDBJ whole genome shotgun (WGS) entry which is preliminary data.</text>
</comment>
<dbReference type="InterPro" id="IPR011333">
    <property type="entry name" value="SKP1/BTB/POZ_sf"/>
</dbReference>